<comment type="caution">
    <text evidence="1">The sequence shown here is derived from an EMBL/GenBank/DDBJ whole genome shotgun (WGS) entry which is preliminary data.</text>
</comment>
<dbReference type="Pfam" id="PF11751">
    <property type="entry name" value="PorP_SprF"/>
    <property type="match status" value="1"/>
</dbReference>
<sequence>MASAWQKVLITISSTWAATNHNSKDLLPSFMKIKEPIMKQFARYILLLGAVALSNSSASAQSAGNPSQLYEPMAAQYFLNQYMANAAMAGIDTGLHVYLAYQRQSSDMPGAPQAKALTADYKLFKRVGIGMNIFNDKAGLLNNTKVAFTYSYHLPLSASELSMLHFGLSGAFINRRLDTKSINGDITDPNINAFNRRDNYFEADFGMAFTRKGLNLQASLPNLVSLLKDKSNDFGVNRSLFYSAASYRFDIDEQLTSIEPKVCLRGIKGYDNIIDAGANFVFFEDLFNVMAMYHSTRSFSAGAGINYKSVAGFQLVYNSQTSGLANYTNGTFELNLVVHLFK</sequence>
<evidence type="ECO:0000313" key="1">
    <source>
        <dbReference type="EMBL" id="RBL89909.1"/>
    </source>
</evidence>
<dbReference type="EMBL" id="QFFJ01000002">
    <property type="protein sequence ID" value="RBL89909.1"/>
    <property type="molecule type" value="Genomic_DNA"/>
</dbReference>
<organism evidence="1 2">
    <name type="scientific">Chitinophaga flava</name>
    <dbReference type="NCBI Taxonomy" id="2259036"/>
    <lineage>
        <taxon>Bacteria</taxon>
        <taxon>Pseudomonadati</taxon>
        <taxon>Bacteroidota</taxon>
        <taxon>Chitinophagia</taxon>
        <taxon>Chitinophagales</taxon>
        <taxon>Chitinophagaceae</taxon>
        <taxon>Chitinophaga</taxon>
    </lineage>
</organism>
<dbReference type="AlphaFoldDB" id="A0A365XU84"/>
<dbReference type="Proteomes" id="UP000253410">
    <property type="component" value="Unassembled WGS sequence"/>
</dbReference>
<evidence type="ECO:0000313" key="2">
    <source>
        <dbReference type="Proteomes" id="UP000253410"/>
    </source>
</evidence>
<reference evidence="1 2" key="1">
    <citation type="submission" date="2018-05" db="EMBL/GenBank/DDBJ databases">
        <title>Chitinophaga sp. K3CV102501T nov., isolated from isolated from a monsoon evergreen broad-leaved forest soil.</title>
        <authorList>
            <person name="Lv Y."/>
        </authorList>
    </citation>
    <scope>NUCLEOTIDE SEQUENCE [LARGE SCALE GENOMIC DNA]</scope>
    <source>
        <strain evidence="1 2">GDMCC 1.1325</strain>
    </source>
</reference>
<accession>A0A365XU84</accession>
<dbReference type="NCBIfam" id="TIGR03519">
    <property type="entry name" value="T9SS_PorP_fam"/>
    <property type="match status" value="1"/>
</dbReference>
<gene>
    <name evidence="1" type="ORF">DF182_25880</name>
</gene>
<name>A0A365XU84_9BACT</name>
<evidence type="ECO:0008006" key="3">
    <source>
        <dbReference type="Google" id="ProtNLM"/>
    </source>
</evidence>
<proteinExistence type="predicted"/>
<keyword evidence="2" id="KW-1185">Reference proteome</keyword>
<dbReference type="InterPro" id="IPR019861">
    <property type="entry name" value="PorP/SprF_Bacteroidetes"/>
</dbReference>
<protein>
    <recommendedName>
        <fullName evidence="3">Type IX secretion system membrane protein PorP/SprF</fullName>
    </recommendedName>
</protein>
<dbReference type="OrthoDB" id="891773at2"/>